<sequence>MTGWWARLFGRDPVPDAVAAGLEPSEAVVATATVAGGGTLVVTSWGVWPPSGAGRIGWHEVGKAVWDGNSLVVTPTHAEQIAPGTELLADTRPHRFRLTEAGTVPQAVQDRVTQSIRTRNRRELPGGGAWVLQRKVPGRDGVVVQVRPDPGTDPAAARRLAEGLADRLPGRGTE</sequence>
<proteinExistence type="predicted"/>
<name>A0A1I4Y0S4_PSUAM</name>
<dbReference type="STRING" id="260086.SAMN05216207_1012111"/>
<dbReference type="RefSeq" id="WP_093342641.1">
    <property type="nucleotide sequence ID" value="NZ_FOUY01000012.1"/>
</dbReference>
<accession>A0A1I4Y0S4</accession>
<dbReference type="Proteomes" id="UP000199614">
    <property type="component" value="Unassembled WGS sequence"/>
</dbReference>
<gene>
    <name evidence="1" type="ORF">SAMN05216207_1012111</name>
</gene>
<protein>
    <submittedName>
        <fullName evidence="1">Uncharacterized protein</fullName>
    </submittedName>
</protein>
<dbReference type="AlphaFoldDB" id="A0A1I4Y0S4"/>
<dbReference type="OrthoDB" id="3397289at2"/>
<evidence type="ECO:0000313" key="1">
    <source>
        <dbReference type="EMBL" id="SFN31662.1"/>
    </source>
</evidence>
<reference evidence="1 2" key="1">
    <citation type="submission" date="2016-10" db="EMBL/GenBank/DDBJ databases">
        <authorList>
            <person name="de Groot N.N."/>
        </authorList>
    </citation>
    <scope>NUCLEOTIDE SEQUENCE [LARGE SCALE GENOMIC DNA]</scope>
    <source>
        <strain evidence="1 2">CGMCC 4.1877</strain>
    </source>
</reference>
<keyword evidence="2" id="KW-1185">Reference proteome</keyword>
<organism evidence="1 2">
    <name type="scientific">Pseudonocardia ammonioxydans</name>
    <dbReference type="NCBI Taxonomy" id="260086"/>
    <lineage>
        <taxon>Bacteria</taxon>
        <taxon>Bacillati</taxon>
        <taxon>Actinomycetota</taxon>
        <taxon>Actinomycetes</taxon>
        <taxon>Pseudonocardiales</taxon>
        <taxon>Pseudonocardiaceae</taxon>
        <taxon>Pseudonocardia</taxon>
    </lineage>
</organism>
<evidence type="ECO:0000313" key="2">
    <source>
        <dbReference type="Proteomes" id="UP000199614"/>
    </source>
</evidence>
<dbReference type="EMBL" id="FOUY01000012">
    <property type="protein sequence ID" value="SFN31662.1"/>
    <property type="molecule type" value="Genomic_DNA"/>
</dbReference>